<dbReference type="GO" id="GO:0016020">
    <property type="term" value="C:membrane"/>
    <property type="evidence" value="ECO:0007669"/>
    <property type="project" value="UniProtKB-SubCell"/>
</dbReference>
<accession>A0A514BNU4</accession>
<keyword evidence="7" id="KW-1185">Reference proteome</keyword>
<dbReference type="RefSeq" id="WP_141622398.1">
    <property type="nucleotide sequence ID" value="NZ_CP041242.1"/>
</dbReference>
<evidence type="ECO:0000256" key="2">
    <source>
        <dbReference type="ARBA" id="ARBA00022692"/>
    </source>
</evidence>
<dbReference type="OrthoDB" id="6024442at2"/>
<feature type="transmembrane region" description="Helical" evidence="5">
    <location>
        <begin position="20"/>
        <end position="53"/>
    </location>
</feature>
<evidence type="ECO:0000256" key="4">
    <source>
        <dbReference type="ARBA" id="ARBA00023136"/>
    </source>
</evidence>
<dbReference type="Pfam" id="PF04505">
    <property type="entry name" value="CD225"/>
    <property type="match status" value="1"/>
</dbReference>
<dbReference type="PANTHER" id="PTHR14948">
    <property type="entry name" value="NG5"/>
    <property type="match status" value="1"/>
</dbReference>
<evidence type="ECO:0000256" key="1">
    <source>
        <dbReference type="ARBA" id="ARBA00004370"/>
    </source>
</evidence>
<comment type="subcellular location">
    <subcellularLocation>
        <location evidence="1">Membrane</location>
    </subcellularLocation>
</comment>
<keyword evidence="2 5" id="KW-0812">Transmembrane</keyword>
<dbReference type="KEGG" id="lyj:FKV23_02265"/>
<name>A0A514BNU4_9GAMM</name>
<dbReference type="InterPro" id="IPR007593">
    <property type="entry name" value="CD225/Dispanin_fam"/>
</dbReference>
<proteinExistence type="predicted"/>
<dbReference type="AlphaFoldDB" id="A0A514BNU4"/>
<evidence type="ECO:0000313" key="7">
    <source>
        <dbReference type="Proteomes" id="UP000317199"/>
    </source>
</evidence>
<organism evidence="6 7">
    <name type="scientific">Marilutibacter alkalisoli</name>
    <dbReference type="NCBI Taxonomy" id="2591633"/>
    <lineage>
        <taxon>Bacteria</taxon>
        <taxon>Pseudomonadati</taxon>
        <taxon>Pseudomonadota</taxon>
        <taxon>Gammaproteobacteria</taxon>
        <taxon>Lysobacterales</taxon>
        <taxon>Lysobacteraceae</taxon>
        <taxon>Marilutibacter</taxon>
    </lineage>
</organism>
<reference evidence="6 7" key="1">
    <citation type="submission" date="2019-06" db="EMBL/GenBank/DDBJ databases">
        <title>Lysobacter alkalisoli sp. nov. isolated from saline-alkali soil.</title>
        <authorList>
            <person name="Sun J.-Q."/>
            <person name="Xu L."/>
        </authorList>
    </citation>
    <scope>NUCLEOTIDE SEQUENCE [LARGE SCALE GENOMIC DNA]</scope>
    <source>
        <strain evidence="6 7">SJ-36</strain>
    </source>
</reference>
<dbReference type="PANTHER" id="PTHR14948:SF44">
    <property type="entry name" value="PROLINE-RICH TRANSMEMBRANE PROTEIN 1-LIKE"/>
    <property type="match status" value="1"/>
</dbReference>
<protein>
    <submittedName>
        <fullName evidence="6">CD225/dispanin family protein</fullName>
    </submittedName>
</protein>
<dbReference type="EMBL" id="CP041242">
    <property type="protein sequence ID" value="QDH69056.1"/>
    <property type="molecule type" value="Genomic_DNA"/>
</dbReference>
<evidence type="ECO:0000313" key="6">
    <source>
        <dbReference type="EMBL" id="QDH69056.1"/>
    </source>
</evidence>
<keyword evidence="4 5" id="KW-0472">Membrane</keyword>
<gene>
    <name evidence="6" type="ORF">FKV23_02265</name>
</gene>
<keyword evidence="3 5" id="KW-1133">Transmembrane helix</keyword>
<evidence type="ECO:0000256" key="5">
    <source>
        <dbReference type="SAM" id="Phobius"/>
    </source>
</evidence>
<dbReference type="InterPro" id="IPR051423">
    <property type="entry name" value="CD225/Dispanin"/>
</dbReference>
<feature type="transmembrane region" description="Helical" evidence="5">
    <location>
        <begin position="74"/>
        <end position="95"/>
    </location>
</feature>
<evidence type="ECO:0000256" key="3">
    <source>
        <dbReference type="ARBA" id="ARBA00022989"/>
    </source>
</evidence>
<dbReference type="Proteomes" id="UP000317199">
    <property type="component" value="Chromosome"/>
</dbReference>
<sequence>MSMPPPVPTAPAPSQPIPNHLAWAIISAVVSFCLCCFVGGIPGIVAIVFAAQVNSKLNQGDIDGARRASDNAKTWCWVATGLAIFGLLLNIWGVMSGGTEEYMRMIEQMQQAQ</sequence>